<keyword evidence="1" id="KW-0472">Membrane</keyword>
<dbReference type="EMBL" id="CM035430">
    <property type="protein sequence ID" value="KAH7298095.1"/>
    <property type="molecule type" value="Genomic_DNA"/>
</dbReference>
<keyword evidence="1" id="KW-0812">Transmembrane</keyword>
<keyword evidence="3" id="KW-1185">Reference proteome</keyword>
<evidence type="ECO:0000313" key="2">
    <source>
        <dbReference type="EMBL" id="KAH7298095.1"/>
    </source>
</evidence>
<organism evidence="2 3">
    <name type="scientific">Ceratopteris richardii</name>
    <name type="common">Triangle waterfern</name>
    <dbReference type="NCBI Taxonomy" id="49495"/>
    <lineage>
        <taxon>Eukaryota</taxon>
        <taxon>Viridiplantae</taxon>
        <taxon>Streptophyta</taxon>
        <taxon>Embryophyta</taxon>
        <taxon>Tracheophyta</taxon>
        <taxon>Polypodiopsida</taxon>
        <taxon>Polypodiidae</taxon>
        <taxon>Polypodiales</taxon>
        <taxon>Pteridineae</taxon>
        <taxon>Pteridaceae</taxon>
        <taxon>Parkerioideae</taxon>
        <taxon>Ceratopteris</taxon>
    </lineage>
</organism>
<evidence type="ECO:0000313" key="3">
    <source>
        <dbReference type="Proteomes" id="UP000825935"/>
    </source>
</evidence>
<evidence type="ECO:0000256" key="1">
    <source>
        <dbReference type="SAM" id="Phobius"/>
    </source>
</evidence>
<name>A0A8T2RRA9_CERRI</name>
<keyword evidence="1" id="KW-1133">Transmembrane helix</keyword>
<gene>
    <name evidence="2" type="ORF">KP509_25G026500</name>
</gene>
<reference evidence="2" key="1">
    <citation type="submission" date="2021-08" db="EMBL/GenBank/DDBJ databases">
        <title>WGS assembly of Ceratopteris richardii.</title>
        <authorList>
            <person name="Marchant D.B."/>
            <person name="Chen G."/>
            <person name="Jenkins J."/>
            <person name="Shu S."/>
            <person name="Leebens-Mack J."/>
            <person name="Grimwood J."/>
            <person name="Schmutz J."/>
            <person name="Soltis P."/>
            <person name="Soltis D."/>
            <person name="Chen Z.-H."/>
        </authorList>
    </citation>
    <scope>NUCLEOTIDE SEQUENCE</scope>
    <source>
        <strain evidence="2">Whitten #5841</strain>
        <tissue evidence="2">Leaf</tissue>
    </source>
</reference>
<feature type="transmembrane region" description="Helical" evidence="1">
    <location>
        <begin position="37"/>
        <end position="58"/>
    </location>
</feature>
<protein>
    <submittedName>
        <fullName evidence="2">Uncharacterized protein</fullName>
    </submittedName>
</protein>
<accession>A0A8T2RRA9</accession>
<comment type="caution">
    <text evidence="2">The sequence shown here is derived from an EMBL/GenBank/DDBJ whole genome shotgun (WGS) entry which is preliminary data.</text>
</comment>
<proteinExistence type="predicted"/>
<dbReference type="Proteomes" id="UP000825935">
    <property type="component" value="Chromosome 25"/>
</dbReference>
<sequence>MVAISGCFYHYADHQAHISMKSIDSSEFFVCSSFTKALHTVLHLGLLSIFLFPPVILFSRQESD</sequence>
<dbReference type="AlphaFoldDB" id="A0A8T2RRA9"/>